<dbReference type="SUPFAM" id="SSF69786">
    <property type="entry name" value="YggU-like"/>
    <property type="match status" value="1"/>
</dbReference>
<dbReference type="SMART" id="SM01152">
    <property type="entry name" value="DUF167"/>
    <property type="match status" value="1"/>
</dbReference>
<proteinExistence type="inferred from homology"/>
<evidence type="ECO:0000313" key="3">
    <source>
        <dbReference type="EMBL" id="MBD8066537.1"/>
    </source>
</evidence>
<evidence type="ECO:0000256" key="1">
    <source>
        <dbReference type="ARBA" id="ARBA00010364"/>
    </source>
</evidence>
<dbReference type="Pfam" id="PF02594">
    <property type="entry name" value="DUF167"/>
    <property type="match status" value="1"/>
</dbReference>
<dbReference type="RefSeq" id="WP_191776597.1">
    <property type="nucleotide sequence ID" value="NZ_JACYFU010000003.1"/>
</dbReference>
<sequence length="102" mass="10806">MADWFRSTDQGLTLFLRVTPNAPRDAVEGVETRDDGTAALRLRVKAVPDKGKANAAVIALLARALGLPKSHFAFIAGETSRMKTVAVTGDTDDLTARVVALG</sequence>
<dbReference type="InterPro" id="IPR003746">
    <property type="entry name" value="DUF167"/>
</dbReference>
<dbReference type="NCBIfam" id="TIGR00251">
    <property type="entry name" value="DUF167 family protein"/>
    <property type="match status" value="1"/>
</dbReference>
<organism evidence="3 4">
    <name type="scientific">Devosia oryzisoli</name>
    <dbReference type="NCBI Taxonomy" id="2774138"/>
    <lineage>
        <taxon>Bacteria</taxon>
        <taxon>Pseudomonadati</taxon>
        <taxon>Pseudomonadota</taxon>
        <taxon>Alphaproteobacteria</taxon>
        <taxon>Hyphomicrobiales</taxon>
        <taxon>Devosiaceae</taxon>
        <taxon>Devosia</taxon>
    </lineage>
</organism>
<dbReference type="NCBIfam" id="NF002348">
    <property type="entry name" value="PRK01310.1"/>
    <property type="match status" value="1"/>
</dbReference>
<dbReference type="PANTHER" id="PTHR13420">
    <property type="entry name" value="UPF0235 PROTEIN C15ORF40"/>
    <property type="match status" value="1"/>
</dbReference>
<name>A0A927FWE2_9HYPH</name>
<dbReference type="Proteomes" id="UP000654108">
    <property type="component" value="Unassembled WGS sequence"/>
</dbReference>
<evidence type="ECO:0000313" key="4">
    <source>
        <dbReference type="Proteomes" id="UP000654108"/>
    </source>
</evidence>
<comment type="similarity">
    <text evidence="1 2">Belongs to the UPF0235 family.</text>
</comment>
<accession>A0A927FWE2</accession>
<dbReference type="Gene3D" id="3.30.1200.10">
    <property type="entry name" value="YggU-like"/>
    <property type="match status" value="1"/>
</dbReference>
<evidence type="ECO:0000256" key="2">
    <source>
        <dbReference type="HAMAP-Rule" id="MF_00634"/>
    </source>
</evidence>
<dbReference type="InterPro" id="IPR036591">
    <property type="entry name" value="YggU-like_sf"/>
</dbReference>
<dbReference type="HAMAP" id="MF_00634">
    <property type="entry name" value="UPF0235"/>
    <property type="match status" value="1"/>
</dbReference>
<dbReference type="EMBL" id="JACYFU010000003">
    <property type="protein sequence ID" value="MBD8066537.1"/>
    <property type="molecule type" value="Genomic_DNA"/>
</dbReference>
<reference evidence="3" key="1">
    <citation type="submission" date="2020-09" db="EMBL/GenBank/DDBJ databases">
        <title>Genome seq and assembly of Devosia sp.</title>
        <authorList>
            <person name="Chhetri G."/>
        </authorList>
    </citation>
    <scope>NUCLEOTIDE SEQUENCE</scope>
    <source>
        <strain evidence="3">PTR5</strain>
    </source>
</reference>
<protein>
    <recommendedName>
        <fullName evidence="2">UPF0235 protein IC608_13755</fullName>
    </recommendedName>
</protein>
<comment type="caution">
    <text evidence="3">The sequence shown here is derived from an EMBL/GenBank/DDBJ whole genome shotgun (WGS) entry which is preliminary data.</text>
</comment>
<dbReference type="GO" id="GO:0005737">
    <property type="term" value="C:cytoplasm"/>
    <property type="evidence" value="ECO:0007669"/>
    <property type="project" value="TreeGrafter"/>
</dbReference>
<dbReference type="PANTHER" id="PTHR13420:SF7">
    <property type="entry name" value="UPF0235 PROTEIN C15ORF40"/>
    <property type="match status" value="1"/>
</dbReference>
<gene>
    <name evidence="3" type="ORF">IC608_13755</name>
</gene>
<keyword evidence="4" id="KW-1185">Reference proteome</keyword>
<dbReference type="AlphaFoldDB" id="A0A927FWE2"/>